<evidence type="ECO:0000313" key="5">
    <source>
        <dbReference type="EMBL" id="MFG6468908.1"/>
    </source>
</evidence>
<dbReference type="PROSITE" id="PS51257">
    <property type="entry name" value="PROKAR_LIPOPROTEIN"/>
    <property type="match status" value="1"/>
</dbReference>
<dbReference type="EMBL" id="JBIGIB010000006">
    <property type="protein sequence ID" value="MFG6468908.1"/>
    <property type="molecule type" value="Genomic_DNA"/>
</dbReference>
<feature type="domain" description="Pectate lyase" evidence="4">
    <location>
        <begin position="112"/>
        <end position="344"/>
    </location>
</feature>
<evidence type="ECO:0000256" key="1">
    <source>
        <dbReference type="ARBA" id="ARBA00023239"/>
    </source>
</evidence>
<keyword evidence="3" id="KW-0732">Signal</keyword>
<dbReference type="PANTHER" id="PTHR31683">
    <property type="entry name" value="PECTATE LYASE 18-RELATED"/>
    <property type="match status" value="1"/>
</dbReference>
<dbReference type="InterPro" id="IPR006311">
    <property type="entry name" value="TAT_signal"/>
</dbReference>
<dbReference type="InterPro" id="IPR012334">
    <property type="entry name" value="Pectin_lyas_fold"/>
</dbReference>
<dbReference type="Pfam" id="PF00544">
    <property type="entry name" value="Pectate_lyase_4"/>
    <property type="match status" value="1"/>
</dbReference>
<keyword evidence="6" id="KW-1185">Reference proteome</keyword>
<dbReference type="GO" id="GO:0016829">
    <property type="term" value="F:lyase activity"/>
    <property type="evidence" value="ECO:0007669"/>
    <property type="project" value="UniProtKB-KW"/>
</dbReference>
<gene>
    <name evidence="5" type="ORF">ACG01O_19950</name>
</gene>
<dbReference type="SMART" id="SM00656">
    <property type="entry name" value="Amb_all"/>
    <property type="match status" value="1"/>
</dbReference>
<reference evidence="5 6" key="1">
    <citation type="submission" date="2024-08" db="EMBL/GenBank/DDBJ databases">
        <authorList>
            <person name="Lu H."/>
        </authorList>
    </citation>
    <scope>NUCLEOTIDE SEQUENCE [LARGE SCALE GENOMIC DNA]</scope>
    <source>
        <strain evidence="5 6">BYS87W</strain>
    </source>
</reference>
<evidence type="ECO:0000256" key="2">
    <source>
        <dbReference type="RuleBase" id="RU361173"/>
    </source>
</evidence>
<comment type="similarity">
    <text evidence="2">Belongs to the polysaccharide lyase 1 family.</text>
</comment>
<keyword evidence="1 2" id="KW-0456">Lyase</keyword>
<accession>A0ABW7H3U7</accession>
<feature type="chain" id="PRO_5047424264" evidence="3">
    <location>
        <begin position="22"/>
        <end position="423"/>
    </location>
</feature>
<comment type="subcellular location">
    <subcellularLocation>
        <location evidence="2">Secreted</location>
    </subcellularLocation>
</comment>
<sequence length="423" mass="46623">MSLHRRHVLAVAGLSALSACATRPALPADRPAQALLGWASVGPTTGGAGATAAHVFDVHDRAGLDAALRAGDKPKIIRVHRFIDLCPAGIEAFMEPGFSFDAFDRAYDPATWGRDDPTGPLEDARKRSAKRHAEVAQVRLPSNTTLVGVAPGAGFHRGGFMLERVSNIVIRHLRFSDAYDYFPEWQPRDNGHGEWNSAYDNVSLRGAERVWVDHCHFDDGQRPDKLEPIRLGQRVQHHDGLLDITNGSDLVTVSWCRFQAHDKTMLIGSGDGKTSDDGKLRVTLHHNHFHGCKERTPRVRFGRVHVVANLFSADAADDFAYSLGVGMQSRLFSEHNRWELPASVTPDRLIRRLKGTAFLDEHSQLNGRPVEILSAWQAAHPAESLSADIGWRPDDFYDAAALRPQQPGLLSQQIRAGAGPQLR</sequence>
<feature type="signal peptide" evidence="3">
    <location>
        <begin position="1"/>
        <end position="21"/>
    </location>
</feature>
<dbReference type="InterPro" id="IPR011050">
    <property type="entry name" value="Pectin_lyase_fold/virulence"/>
</dbReference>
<dbReference type="PROSITE" id="PS51318">
    <property type="entry name" value="TAT"/>
    <property type="match status" value="1"/>
</dbReference>
<comment type="caution">
    <text evidence="5">The sequence shown here is derived from an EMBL/GenBank/DDBJ whole genome shotgun (WGS) entry which is preliminary data.</text>
</comment>
<dbReference type="RefSeq" id="WP_394387162.1">
    <property type="nucleotide sequence ID" value="NZ_JBIGIB010000006.1"/>
</dbReference>
<organism evidence="5 6">
    <name type="scientific">Pelomonas baiyunensis</name>
    <dbReference type="NCBI Taxonomy" id="3299026"/>
    <lineage>
        <taxon>Bacteria</taxon>
        <taxon>Pseudomonadati</taxon>
        <taxon>Pseudomonadota</taxon>
        <taxon>Betaproteobacteria</taxon>
        <taxon>Burkholderiales</taxon>
        <taxon>Sphaerotilaceae</taxon>
        <taxon>Roseateles</taxon>
    </lineage>
</organism>
<dbReference type="PANTHER" id="PTHR31683:SF18">
    <property type="entry name" value="PECTATE LYASE 21-RELATED"/>
    <property type="match status" value="1"/>
</dbReference>
<dbReference type="InterPro" id="IPR045032">
    <property type="entry name" value="PEL"/>
</dbReference>
<dbReference type="Gene3D" id="2.160.20.10">
    <property type="entry name" value="Single-stranded right-handed beta-helix, Pectin lyase-like"/>
    <property type="match status" value="1"/>
</dbReference>
<evidence type="ECO:0000313" key="6">
    <source>
        <dbReference type="Proteomes" id="UP001606303"/>
    </source>
</evidence>
<keyword evidence="2" id="KW-0624">Polysaccharide degradation</keyword>
<dbReference type="SUPFAM" id="SSF51126">
    <property type="entry name" value="Pectin lyase-like"/>
    <property type="match status" value="1"/>
</dbReference>
<protein>
    <submittedName>
        <fullName evidence="5">Polysaccharide lyase family 1 protein</fullName>
    </submittedName>
</protein>
<keyword evidence="2" id="KW-0964">Secreted</keyword>
<evidence type="ECO:0000259" key="4">
    <source>
        <dbReference type="SMART" id="SM00656"/>
    </source>
</evidence>
<proteinExistence type="inferred from homology"/>
<keyword evidence="2" id="KW-0119">Carbohydrate metabolism</keyword>
<evidence type="ECO:0000256" key="3">
    <source>
        <dbReference type="SAM" id="SignalP"/>
    </source>
</evidence>
<dbReference type="InterPro" id="IPR002022">
    <property type="entry name" value="Pec_lyase"/>
</dbReference>
<dbReference type="Proteomes" id="UP001606303">
    <property type="component" value="Unassembled WGS sequence"/>
</dbReference>
<name>A0ABW7H3U7_9BURK</name>